<name>A0A5C7BAM0_9FLAO</name>
<dbReference type="OrthoDB" id="1199048at2"/>
<dbReference type="STRING" id="1123037.GCA_000425305_00832"/>
<feature type="signal peptide" evidence="1">
    <location>
        <begin position="1"/>
        <end position="25"/>
    </location>
</feature>
<accession>A0A5C7BAM0</accession>
<evidence type="ECO:0000313" key="3">
    <source>
        <dbReference type="Proteomes" id="UP000321938"/>
    </source>
</evidence>
<evidence type="ECO:0008006" key="4">
    <source>
        <dbReference type="Google" id="ProtNLM"/>
    </source>
</evidence>
<dbReference type="InterPro" id="IPR046111">
    <property type="entry name" value="DUF6048"/>
</dbReference>
<organism evidence="2 3">
    <name type="scientific">Psychroserpens burtonensis</name>
    <dbReference type="NCBI Taxonomy" id="49278"/>
    <lineage>
        <taxon>Bacteria</taxon>
        <taxon>Pseudomonadati</taxon>
        <taxon>Bacteroidota</taxon>
        <taxon>Flavobacteriia</taxon>
        <taxon>Flavobacteriales</taxon>
        <taxon>Flavobacteriaceae</taxon>
        <taxon>Psychroserpens</taxon>
    </lineage>
</organism>
<dbReference type="Pfam" id="PF19515">
    <property type="entry name" value="DUF6048"/>
    <property type="match status" value="1"/>
</dbReference>
<keyword evidence="3" id="KW-1185">Reference proteome</keyword>
<proteinExistence type="predicted"/>
<comment type="caution">
    <text evidence="2">The sequence shown here is derived from an EMBL/GenBank/DDBJ whole genome shotgun (WGS) entry which is preliminary data.</text>
</comment>
<evidence type="ECO:0000313" key="2">
    <source>
        <dbReference type="EMBL" id="TXE19614.1"/>
    </source>
</evidence>
<evidence type="ECO:0000256" key="1">
    <source>
        <dbReference type="SAM" id="SignalP"/>
    </source>
</evidence>
<dbReference type="AlphaFoldDB" id="A0A5C7BAM0"/>
<keyword evidence="1" id="KW-0732">Signal</keyword>
<sequence length="251" mass="28576">MKTQHRLLFIINLIIVMLFSLASHAQIGDTEKPADTLVYKQKYGLRLGGDIGKIARSFVDKEYTGFEINGDYRLTKKLYIAGELGTEERRIATDFLDVTANGSYFKAGIDYNTYTNWLDMQNMVYTGVRVGVSTFSQTQNQFTVYNPDQYWSNQFTEQTPQKFSGLSAIWAELIIGLKAELFTNLYAGLNIQIKAMVTQDQPVGFENLYVPGFNRTYDSGRFGLGFGYTISYLVPIFKKDKKVVVKRADKE</sequence>
<protein>
    <recommendedName>
        <fullName evidence="4">DUF3575 domain-containing protein</fullName>
    </recommendedName>
</protein>
<dbReference type="Proteomes" id="UP000321938">
    <property type="component" value="Unassembled WGS sequence"/>
</dbReference>
<reference evidence="2 3" key="1">
    <citation type="submission" date="2019-08" db="EMBL/GenBank/DDBJ databases">
        <title>Genome of Psychroserpens burtonensis ACAM 167.</title>
        <authorList>
            <person name="Bowman J.P."/>
        </authorList>
    </citation>
    <scope>NUCLEOTIDE SEQUENCE [LARGE SCALE GENOMIC DNA]</scope>
    <source>
        <strain evidence="2 3">ACAM 167</strain>
    </source>
</reference>
<gene>
    <name evidence="2" type="ORF">ES692_02350</name>
</gene>
<dbReference type="EMBL" id="VOSB01000003">
    <property type="protein sequence ID" value="TXE19614.1"/>
    <property type="molecule type" value="Genomic_DNA"/>
</dbReference>
<dbReference type="RefSeq" id="WP_028873503.1">
    <property type="nucleotide sequence ID" value="NZ_VOSB01000003.1"/>
</dbReference>
<feature type="chain" id="PRO_5022916633" description="DUF3575 domain-containing protein" evidence="1">
    <location>
        <begin position="26"/>
        <end position="251"/>
    </location>
</feature>